<accession>A0ABU4C4W2</accession>
<dbReference type="InterPro" id="IPR011051">
    <property type="entry name" value="RmlC_Cupin_sf"/>
</dbReference>
<keyword evidence="2" id="KW-1185">Reference proteome</keyword>
<evidence type="ECO:0000313" key="1">
    <source>
        <dbReference type="EMBL" id="MDV6271455.1"/>
    </source>
</evidence>
<dbReference type="Proteomes" id="UP001185927">
    <property type="component" value="Unassembled WGS sequence"/>
</dbReference>
<dbReference type="RefSeq" id="WP_317545912.1">
    <property type="nucleotide sequence ID" value="NZ_JAWLKB010000047.1"/>
</dbReference>
<comment type="caution">
    <text evidence="1">The sequence shown here is derived from an EMBL/GenBank/DDBJ whole genome shotgun (WGS) entry which is preliminary data.</text>
</comment>
<reference evidence="1 2" key="1">
    <citation type="submission" date="2023-10" db="EMBL/GenBank/DDBJ databases">
        <title>Development of a sustainable strategy for remediation of hydrocarbon-contaminated territories based on the waste exchange concept.</title>
        <authorList>
            <person name="Krivoruchko A."/>
        </authorList>
    </citation>
    <scope>NUCLEOTIDE SEQUENCE [LARGE SCALE GENOMIC DNA]</scope>
    <source>
        <strain evidence="1 2">IEGM 1203</strain>
    </source>
</reference>
<evidence type="ECO:0000313" key="2">
    <source>
        <dbReference type="Proteomes" id="UP001185927"/>
    </source>
</evidence>
<dbReference type="InterPro" id="IPR014710">
    <property type="entry name" value="RmlC-like_jellyroll"/>
</dbReference>
<protein>
    <submittedName>
        <fullName evidence="1">Uncharacterized protein</fullName>
    </submittedName>
</protein>
<gene>
    <name evidence="1" type="ORF">R3Q16_33130</name>
</gene>
<dbReference type="SUPFAM" id="SSF51182">
    <property type="entry name" value="RmlC-like cupins"/>
    <property type="match status" value="2"/>
</dbReference>
<proteinExistence type="predicted"/>
<dbReference type="Gene3D" id="2.60.120.10">
    <property type="entry name" value="Jelly Rolls"/>
    <property type="match status" value="1"/>
</dbReference>
<name>A0ABU4C4W2_RHOGO</name>
<sequence>MFVLDSESIPWELVTANTRTGKISRKFIHESELASGVGYTSDLVYYHKSDEVFTAPRHRHNFDQIRVTLSGSTDYGFEQVAEAGEVTFFPAGAYYGPERFEEAEVLLLQWSRNWVTRAQSDAAFAELAAKGEFKDGYYHTTDTEGRPVRRDGNAAVWETVIGKPLTIPIPKFSQPIVMKPSGYDWSVNESGLSIKDLGHFTEDDINVQVVKWEAGQSIALGSERTTIVWVSTGSLALEDHNLGARSILFSDFGEEHKLIGVEGGEALLLRLPLVRP</sequence>
<dbReference type="EMBL" id="JAWLKB010000047">
    <property type="protein sequence ID" value="MDV6271455.1"/>
    <property type="molecule type" value="Genomic_DNA"/>
</dbReference>
<organism evidence="1 2">
    <name type="scientific">Rhodococcus globerulus</name>
    <dbReference type="NCBI Taxonomy" id="33008"/>
    <lineage>
        <taxon>Bacteria</taxon>
        <taxon>Bacillati</taxon>
        <taxon>Actinomycetota</taxon>
        <taxon>Actinomycetes</taxon>
        <taxon>Mycobacteriales</taxon>
        <taxon>Nocardiaceae</taxon>
        <taxon>Rhodococcus</taxon>
    </lineage>
</organism>